<reference evidence="3" key="1">
    <citation type="submission" date="2021-01" db="EMBL/GenBank/DDBJ databases">
        <title>Whole genome shotgun sequence of Virgisporangium aurantiacum NBRC 16421.</title>
        <authorList>
            <person name="Komaki H."/>
            <person name="Tamura T."/>
        </authorList>
    </citation>
    <scope>NUCLEOTIDE SEQUENCE</scope>
    <source>
        <strain evidence="3">NBRC 16421</strain>
    </source>
</reference>
<dbReference type="Proteomes" id="UP000612585">
    <property type="component" value="Unassembled WGS sequence"/>
</dbReference>
<evidence type="ECO:0000256" key="1">
    <source>
        <dbReference type="SAM" id="Phobius"/>
    </source>
</evidence>
<feature type="domain" description="Phosphatidic acid phosphatase type 2/haloperoxidase" evidence="2">
    <location>
        <begin position="54"/>
        <end position="162"/>
    </location>
</feature>
<feature type="transmembrane region" description="Helical" evidence="1">
    <location>
        <begin position="147"/>
        <end position="164"/>
    </location>
</feature>
<proteinExistence type="predicted"/>
<dbReference type="SUPFAM" id="SSF48317">
    <property type="entry name" value="Acid phosphatase/Vanadium-dependent haloperoxidase"/>
    <property type="match status" value="1"/>
</dbReference>
<gene>
    <name evidence="3" type="ORF">Vau01_016650</name>
</gene>
<keyword evidence="4" id="KW-1185">Reference proteome</keyword>
<dbReference type="SMART" id="SM00014">
    <property type="entry name" value="acidPPc"/>
    <property type="match status" value="1"/>
</dbReference>
<dbReference type="EMBL" id="BOPG01000011">
    <property type="protein sequence ID" value="GIJ54149.1"/>
    <property type="molecule type" value="Genomic_DNA"/>
</dbReference>
<sequence length="180" mass="18830">MNYQLFQAINDLAGRLDPLDDAMEFAATWLIFGIFAAAAVTMVLAVRRGDRARVGDTAVALAVAFVSARALSHLNGQQRPFQTHHVHQLIAHGNGVSLPSDHATAAFTVALAVAVFLHRGWGIALLVAAAAVGLARIWVGVHYPGDILAGLAIAVLAVTAVLTANRIRTGAAPLTVKETA</sequence>
<feature type="transmembrane region" description="Helical" evidence="1">
    <location>
        <begin position="26"/>
        <end position="46"/>
    </location>
</feature>
<accession>A0A8J3YYR5</accession>
<feature type="transmembrane region" description="Helical" evidence="1">
    <location>
        <begin position="123"/>
        <end position="141"/>
    </location>
</feature>
<evidence type="ECO:0000313" key="3">
    <source>
        <dbReference type="EMBL" id="GIJ54149.1"/>
    </source>
</evidence>
<dbReference type="AlphaFoldDB" id="A0A8J3YYR5"/>
<comment type="caution">
    <text evidence="3">The sequence shown here is derived from an EMBL/GenBank/DDBJ whole genome shotgun (WGS) entry which is preliminary data.</text>
</comment>
<dbReference type="Pfam" id="PF01569">
    <property type="entry name" value="PAP2"/>
    <property type="match status" value="1"/>
</dbReference>
<dbReference type="PANTHER" id="PTHR14969">
    <property type="entry name" value="SPHINGOSINE-1-PHOSPHATE PHOSPHOHYDROLASE"/>
    <property type="match status" value="1"/>
</dbReference>
<protein>
    <recommendedName>
        <fullName evidence="2">Phosphatidic acid phosphatase type 2/haloperoxidase domain-containing protein</fullName>
    </recommendedName>
</protein>
<dbReference type="InterPro" id="IPR000326">
    <property type="entry name" value="PAP2/HPO"/>
</dbReference>
<keyword evidence="1" id="KW-0472">Membrane</keyword>
<dbReference type="PANTHER" id="PTHR14969:SF13">
    <property type="entry name" value="AT30094P"/>
    <property type="match status" value="1"/>
</dbReference>
<keyword evidence="1" id="KW-0812">Transmembrane</keyword>
<evidence type="ECO:0000313" key="4">
    <source>
        <dbReference type="Proteomes" id="UP000612585"/>
    </source>
</evidence>
<dbReference type="InterPro" id="IPR036938">
    <property type="entry name" value="PAP2/HPO_sf"/>
</dbReference>
<organism evidence="3 4">
    <name type="scientific">Virgisporangium aurantiacum</name>
    <dbReference type="NCBI Taxonomy" id="175570"/>
    <lineage>
        <taxon>Bacteria</taxon>
        <taxon>Bacillati</taxon>
        <taxon>Actinomycetota</taxon>
        <taxon>Actinomycetes</taxon>
        <taxon>Micromonosporales</taxon>
        <taxon>Micromonosporaceae</taxon>
        <taxon>Virgisporangium</taxon>
    </lineage>
</organism>
<evidence type="ECO:0000259" key="2">
    <source>
        <dbReference type="SMART" id="SM00014"/>
    </source>
</evidence>
<dbReference type="RefSeq" id="WP_203988880.1">
    <property type="nucleotide sequence ID" value="NZ_BOPG01000011.1"/>
</dbReference>
<name>A0A8J3YYR5_9ACTN</name>
<keyword evidence="1" id="KW-1133">Transmembrane helix</keyword>
<dbReference type="Gene3D" id="1.20.144.10">
    <property type="entry name" value="Phosphatidic acid phosphatase type 2/haloperoxidase"/>
    <property type="match status" value="1"/>
</dbReference>